<evidence type="ECO:0000313" key="2">
    <source>
        <dbReference type="EMBL" id="GAA2846087.1"/>
    </source>
</evidence>
<feature type="region of interest" description="Disordered" evidence="1">
    <location>
        <begin position="23"/>
        <end position="58"/>
    </location>
</feature>
<evidence type="ECO:0000313" key="3">
    <source>
        <dbReference type="Proteomes" id="UP001500831"/>
    </source>
</evidence>
<name>A0ABP6I5B1_9ACTN</name>
<sequence length="58" mass="6097">MENRPPQACVSEAIRAQFPASVSAASNDLSAGNGLRASPRRTRAPEIGKGFGLWKTVA</sequence>
<gene>
    <name evidence="2" type="ORF">GCM10010517_02700</name>
</gene>
<reference evidence="3" key="1">
    <citation type="journal article" date="2019" name="Int. J. Syst. Evol. Microbiol.">
        <title>The Global Catalogue of Microorganisms (GCM) 10K type strain sequencing project: providing services to taxonomists for standard genome sequencing and annotation.</title>
        <authorList>
            <consortium name="The Broad Institute Genomics Platform"/>
            <consortium name="The Broad Institute Genome Sequencing Center for Infectious Disease"/>
            <person name="Wu L."/>
            <person name="Ma J."/>
        </authorList>
    </citation>
    <scope>NUCLEOTIDE SEQUENCE [LARGE SCALE GENOMIC DNA]</scope>
    <source>
        <strain evidence="3">JCM 6242</strain>
    </source>
</reference>
<evidence type="ECO:0000256" key="1">
    <source>
        <dbReference type="SAM" id="MobiDB-lite"/>
    </source>
</evidence>
<dbReference type="EMBL" id="BAAAVI010000001">
    <property type="protein sequence ID" value="GAA2846087.1"/>
    <property type="molecule type" value="Genomic_DNA"/>
</dbReference>
<proteinExistence type="predicted"/>
<accession>A0ABP6I5B1</accession>
<protein>
    <submittedName>
        <fullName evidence="2">Uncharacterized protein</fullName>
    </submittedName>
</protein>
<keyword evidence="3" id="KW-1185">Reference proteome</keyword>
<organism evidence="2 3">
    <name type="scientific">Streptosporangium fragile</name>
    <dbReference type="NCBI Taxonomy" id="46186"/>
    <lineage>
        <taxon>Bacteria</taxon>
        <taxon>Bacillati</taxon>
        <taxon>Actinomycetota</taxon>
        <taxon>Actinomycetes</taxon>
        <taxon>Streptosporangiales</taxon>
        <taxon>Streptosporangiaceae</taxon>
        <taxon>Streptosporangium</taxon>
    </lineage>
</organism>
<dbReference type="Proteomes" id="UP001500831">
    <property type="component" value="Unassembled WGS sequence"/>
</dbReference>
<comment type="caution">
    <text evidence="2">The sequence shown here is derived from an EMBL/GenBank/DDBJ whole genome shotgun (WGS) entry which is preliminary data.</text>
</comment>